<feature type="transmembrane region" description="Helical" evidence="7">
    <location>
        <begin position="160"/>
        <end position="180"/>
    </location>
</feature>
<dbReference type="Proteomes" id="UP000219522">
    <property type="component" value="Unassembled WGS sequence"/>
</dbReference>
<evidence type="ECO:0000256" key="7">
    <source>
        <dbReference type="SAM" id="Phobius"/>
    </source>
</evidence>
<gene>
    <name evidence="8" type="ORF">SAMN05446927_0252</name>
</gene>
<comment type="subcellular location">
    <subcellularLocation>
        <location evidence="1">Membrane</location>
        <topology evidence="1">Multi-pass membrane protein</topology>
    </subcellularLocation>
</comment>
<dbReference type="Pfam" id="PF01566">
    <property type="entry name" value="Nramp"/>
    <property type="match status" value="1"/>
</dbReference>
<dbReference type="GO" id="GO:0005886">
    <property type="term" value="C:plasma membrane"/>
    <property type="evidence" value="ECO:0007669"/>
    <property type="project" value="TreeGrafter"/>
</dbReference>
<feature type="transmembrane region" description="Helical" evidence="7">
    <location>
        <begin position="373"/>
        <end position="395"/>
    </location>
</feature>
<dbReference type="GO" id="GO:0034755">
    <property type="term" value="P:iron ion transmembrane transport"/>
    <property type="evidence" value="ECO:0007669"/>
    <property type="project" value="TreeGrafter"/>
</dbReference>
<evidence type="ECO:0000256" key="2">
    <source>
        <dbReference type="ARBA" id="ARBA00022448"/>
    </source>
</evidence>
<dbReference type="EMBL" id="OCSU01000001">
    <property type="protein sequence ID" value="SOE47916.1"/>
    <property type="molecule type" value="Genomic_DNA"/>
</dbReference>
<evidence type="ECO:0000313" key="9">
    <source>
        <dbReference type="Proteomes" id="UP000219522"/>
    </source>
</evidence>
<dbReference type="GO" id="GO:0015086">
    <property type="term" value="F:cadmium ion transmembrane transporter activity"/>
    <property type="evidence" value="ECO:0007669"/>
    <property type="project" value="TreeGrafter"/>
</dbReference>
<dbReference type="PANTHER" id="PTHR11706">
    <property type="entry name" value="SOLUTE CARRIER PROTEIN FAMILY 11 MEMBER"/>
    <property type="match status" value="1"/>
</dbReference>
<evidence type="ECO:0000256" key="3">
    <source>
        <dbReference type="ARBA" id="ARBA00022692"/>
    </source>
</evidence>
<feature type="transmembrane region" description="Helical" evidence="7">
    <location>
        <begin position="407"/>
        <end position="430"/>
    </location>
</feature>
<keyword evidence="4" id="KW-0769">Symport</keyword>
<sequence length="433" mass="47292">MPFRRNNLSRDGGTHRAWRPAHSWSADVGPGLITIASDNDPSGIATYTLAGAWYGFDLLWVCVLSYPSTVALQLIAARVAAITGRGLTSNMRQHYSPLFFYFAVARFLFANAFNIAVDILAMSAALQVFFGGSLAWLAVLSGCASLLLQWSISYARYAQAIKWLTLAMFAYVGVVMLVAVPWQTVGIRFLIPRFAWTEDYIAMLIAVLGTTVSPYLLFAQAEQEVQDEGRRGAARPQEALNRAMRKMRRDTLLRTALSNVGALFVMIAAAATLHLMQRTHSGDTVIMARVLEPLAHGYARHVLAIALIGSTLLALPPLAGSAAQAVAGSFHYGRSDRVRDKKIGWWLVVVMVIGISTAVALTLRDVEPVRALYWSALVNGMTVTPVLVLLVLLSSKREAVGNLKAHWVLRALSWVATIATAVALLAHLWLEFA</sequence>
<feature type="transmembrane region" description="Helical" evidence="7">
    <location>
        <begin position="200"/>
        <end position="218"/>
    </location>
</feature>
<feature type="transmembrane region" description="Helical" evidence="7">
    <location>
        <begin position="98"/>
        <end position="122"/>
    </location>
</feature>
<evidence type="ECO:0000256" key="5">
    <source>
        <dbReference type="ARBA" id="ARBA00022989"/>
    </source>
</evidence>
<evidence type="ECO:0000313" key="8">
    <source>
        <dbReference type="EMBL" id="SOE47916.1"/>
    </source>
</evidence>
<keyword evidence="2" id="KW-0813">Transport</keyword>
<feature type="transmembrane region" description="Helical" evidence="7">
    <location>
        <begin position="297"/>
        <end position="322"/>
    </location>
</feature>
<feature type="transmembrane region" description="Helical" evidence="7">
    <location>
        <begin position="252"/>
        <end position="277"/>
    </location>
</feature>
<dbReference type="PANTHER" id="PTHR11706:SF33">
    <property type="entry name" value="NATURAL RESISTANCE-ASSOCIATED MACROPHAGE PROTEIN 2"/>
    <property type="match status" value="1"/>
</dbReference>
<dbReference type="InterPro" id="IPR001046">
    <property type="entry name" value="NRAMP_fam"/>
</dbReference>
<keyword evidence="6 7" id="KW-0472">Membrane</keyword>
<feature type="transmembrane region" description="Helical" evidence="7">
    <location>
        <begin position="128"/>
        <end position="148"/>
    </location>
</feature>
<proteinExistence type="predicted"/>
<keyword evidence="9" id="KW-1185">Reference proteome</keyword>
<comment type="caution">
    <text evidence="8">The sequence shown here is derived from an EMBL/GenBank/DDBJ whole genome shotgun (WGS) entry which is preliminary data.</text>
</comment>
<evidence type="ECO:0000256" key="6">
    <source>
        <dbReference type="ARBA" id="ARBA00023136"/>
    </source>
</evidence>
<protein>
    <submittedName>
        <fullName evidence="8">Mn2+ and Fe2+ transporters of the NRAMP family</fullName>
    </submittedName>
</protein>
<accession>A0A7Z7I159</accession>
<evidence type="ECO:0000256" key="1">
    <source>
        <dbReference type="ARBA" id="ARBA00004141"/>
    </source>
</evidence>
<keyword evidence="3 7" id="KW-0812">Transmembrane</keyword>
<dbReference type="GO" id="GO:0015293">
    <property type="term" value="F:symporter activity"/>
    <property type="evidence" value="ECO:0007669"/>
    <property type="project" value="UniProtKB-KW"/>
</dbReference>
<dbReference type="GO" id="GO:0005384">
    <property type="term" value="F:manganese ion transmembrane transporter activity"/>
    <property type="evidence" value="ECO:0007669"/>
    <property type="project" value="TreeGrafter"/>
</dbReference>
<evidence type="ECO:0000256" key="4">
    <source>
        <dbReference type="ARBA" id="ARBA00022847"/>
    </source>
</evidence>
<dbReference type="AlphaFoldDB" id="A0A7Z7I159"/>
<feature type="transmembrane region" description="Helical" evidence="7">
    <location>
        <begin position="343"/>
        <end position="361"/>
    </location>
</feature>
<organism evidence="8 9">
    <name type="scientific">Caballeronia arationis</name>
    <dbReference type="NCBI Taxonomy" id="1777142"/>
    <lineage>
        <taxon>Bacteria</taxon>
        <taxon>Pseudomonadati</taxon>
        <taxon>Pseudomonadota</taxon>
        <taxon>Betaproteobacteria</taxon>
        <taxon>Burkholderiales</taxon>
        <taxon>Burkholderiaceae</taxon>
        <taxon>Caballeronia</taxon>
    </lineage>
</organism>
<reference evidence="8 9" key="1">
    <citation type="submission" date="2017-09" db="EMBL/GenBank/DDBJ databases">
        <authorList>
            <person name="Varghese N."/>
            <person name="Submissions S."/>
        </authorList>
    </citation>
    <scope>NUCLEOTIDE SEQUENCE [LARGE SCALE GENOMIC DNA]</scope>
    <source>
        <strain evidence="8 9">OK806</strain>
    </source>
</reference>
<name>A0A7Z7I159_9BURK</name>
<keyword evidence="5 7" id="KW-1133">Transmembrane helix</keyword>